<evidence type="ECO:0000256" key="3">
    <source>
        <dbReference type="ARBA" id="ARBA00022475"/>
    </source>
</evidence>
<feature type="transmembrane region" description="Helical" evidence="7">
    <location>
        <begin position="404"/>
        <end position="423"/>
    </location>
</feature>
<dbReference type="Gene3D" id="1.20.1250.20">
    <property type="entry name" value="MFS general substrate transporter like domains"/>
    <property type="match status" value="1"/>
</dbReference>
<comment type="caution">
    <text evidence="9">The sequence shown here is derived from an EMBL/GenBank/DDBJ whole genome shotgun (WGS) entry which is preliminary data.</text>
</comment>
<dbReference type="PANTHER" id="PTHR23517">
    <property type="entry name" value="RESISTANCE PROTEIN MDTM, PUTATIVE-RELATED-RELATED"/>
    <property type="match status" value="1"/>
</dbReference>
<dbReference type="InterPro" id="IPR036259">
    <property type="entry name" value="MFS_trans_sf"/>
</dbReference>
<dbReference type="Proteomes" id="UP001596540">
    <property type="component" value="Unassembled WGS sequence"/>
</dbReference>
<keyword evidence="6 7" id="KW-0472">Membrane</keyword>
<feature type="transmembrane region" description="Helical" evidence="7">
    <location>
        <begin position="302"/>
        <end position="324"/>
    </location>
</feature>
<feature type="domain" description="Major facilitator superfamily (MFS) profile" evidence="8">
    <location>
        <begin position="31"/>
        <end position="428"/>
    </location>
</feature>
<evidence type="ECO:0000313" key="10">
    <source>
        <dbReference type="Proteomes" id="UP001596540"/>
    </source>
</evidence>
<accession>A0ABW2KD48</accession>
<feature type="transmembrane region" description="Helical" evidence="7">
    <location>
        <begin position="189"/>
        <end position="210"/>
    </location>
</feature>
<dbReference type="Pfam" id="PF07690">
    <property type="entry name" value="MFS_1"/>
    <property type="match status" value="1"/>
</dbReference>
<feature type="transmembrane region" description="Helical" evidence="7">
    <location>
        <begin position="330"/>
        <end position="350"/>
    </location>
</feature>
<reference evidence="10" key="1">
    <citation type="journal article" date="2019" name="Int. J. Syst. Evol. Microbiol.">
        <title>The Global Catalogue of Microorganisms (GCM) 10K type strain sequencing project: providing services to taxonomists for standard genome sequencing and annotation.</title>
        <authorList>
            <consortium name="The Broad Institute Genomics Platform"/>
            <consortium name="The Broad Institute Genome Sequencing Center for Infectious Disease"/>
            <person name="Wu L."/>
            <person name="Ma J."/>
        </authorList>
    </citation>
    <scope>NUCLEOTIDE SEQUENCE [LARGE SCALE GENOMIC DNA]</scope>
    <source>
        <strain evidence="10">CGMCC 4.7382</strain>
    </source>
</reference>
<feature type="transmembrane region" description="Helical" evidence="7">
    <location>
        <begin position="122"/>
        <end position="141"/>
    </location>
</feature>
<dbReference type="RefSeq" id="WP_379869319.1">
    <property type="nucleotide sequence ID" value="NZ_JBHTBH010000002.1"/>
</dbReference>
<proteinExistence type="predicted"/>
<feature type="transmembrane region" description="Helical" evidence="7">
    <location>
        <begin position="370"/>
        <end position="392"/>
    </location>
</feature>
<dbReference type="InterPro" id="IPR050171">
    <property type="entry name" value="MFS_Transporters"/>
</dbReference>
<evidence type="ECO:0000259" key="8">
    <source>
        <dbReference type="PROSITE" id="PS50850"/>
    </source>
</evidence>
<protein>
    <submittedName>
        <fullName evidence="9">MFS transporter</fullName>
    </submittedName>
</protein>
<keyword evidence="10" id="KW-1185">Reference proteome</keyword>
<dbReference type="PANTHER" id="PTHR23517:SF2">
    <property type="entry name" value="MULTIDRUG RESISTANCE PROTEIN MDTH"/>
    <property type="match status" value="1"/>
</dbReference>
<keyword evidence="3" id="KW-1003">Cell membrane</keyword>
<feature type="transmembrane region" description="Helical" evidence="7">
    <location>
        <begin position="162"/>
        <end position="183"/>
    </location>
</feature>
<keyword evidence="5 7" id="KW-1133">Transmembrane helix</keyword>
<evidence type="ECO:0000256" key="5">
    <source>
        <dbReference type="ARBA" id="ARBA00022989"/>
    </source>
</evidence>
<feature type="transmembrane region" description="Helical" evidence="7">
    <location>
        <begin position="63"/>
        <end position="86"/>
    </location>
</feature>
<feature type="transmembrane region" description="Helical" evidence="7">
    <location>
        <begin position="231"/>
        <end position="250"/>
    </location>
</feature>
<dbReference type="InterPro" id="IPR011701">
    <property type="entry name" value="MFS"/>
</dbReference>
<evidence type="ECO:0000256" key="2">
    <source>
        <dbReference type="ARBA" id="ARBA00022448"/>
    </source>
</evidence>
<name>A0ABW2KD48_9ACTN</name>
<dbReference type="InterPro" id="IPR020846">
    <property type="entry name" value="MFS_dom"/>
</dbReference>
<evidence type="ECO:0000256" key="7">
    <source>
        <dbReference type="SAM" id="Phobius"/>
    </source>
</evidence>
<feature type="transmembrane region" description="Helical" evidence="7">
    <location>
        <begin position="34"/>
        <end position="57"/>
    </location>
</feature>
<evidence type="ECO:0000313" key="9">
    <source>
        <dbReference type="EMBL" id="MFC7327146.1"/>
    </source>
</evidence>
<evidence type="ECO:0000256" key="6">
    <source>
        <dbReference type="ARBA" id="ARBA00023136"/>
    </source>
</evidence>
<gene>
    <name evidence="9" type="ORF">ACFQRF_05270</name>
</gene>
<feature type="transmembrane region" description="Helical" evidence="7">
    <location>
        <begin position="270"/>
        <end position="290"/>
    </location>
</feature>
<dbReference type="SUPFAM" id="SSF103473">
    <property type="entry name" value="MFS general substrate transporter"/>
    <property type="match status" value="1"/>
</dbReference>
<comment type="subcellular location">
    <subcellularLocation>
        <location evidence="1">Cell membrane</location>
        <topology evidence="1">Multi-pass membrane protein</topology>
    </subcellularLocation>
</comment>
<keyword evidence="2" id="KW-0813">Transport</keyword>
<evidence type="ECO:0000256" key="4">
    <source>
        <dbReference type="ARBA" id="ARBA00022692"/>
    </source>
</evidence>
<evidence type="ECO:0000256" key="1">
    <source>
        <dbReference type="ARBA" id="ARBA00004651"/>
    </source>
</evidence>
<keyword evidence="4 7" id="KW-0812">Transmembrane</keyword>
<dbReference type="PROSITE" id="PS50850">
    <property type="entry name" value="MFS"/>
    <property type="match status" value="1"/>
</dbReference>
<feature type="transmembrane region" description="Helical" evidence="7">
    <location>
        <begin position="98"/>
        <end position="116"/>
    </location>
</feature>
<sequence>MTTSTTAHRITRRSLARRWGALRRIRDLPGVTRLLLVTQLAFNVGFYLVLPFLAVHLAEDLMLAGWAVGVVLGVRTFSQQGLFVVGGALADRFGTKPVVLAGCAVRIAGFLVLASAGSLPTVLLGAVLTGFAAALFSPAVESELAEQGTVLERRGVITRAELFALFAVCGELGAVAGPLLGALLLTVDFALTCLVAAAAFVLILLAHLRWLPRTPGRHHHEPLFAGWGEVLGNRTFLVFAAAYSAYLLSYNQLYLALPVELLRATGGQGALGAMFALASLLIVAGQLPIAAWARTRLGTGRALLTGFGLLAASFAVVAVCAPAPPADGPAALAPAAAFVVLLTLGQMLAVPVAQDLVPRLAGERRLGAHFGFLSSAGGLAVLAGSTVAGGLLDAARVPAPEAALPWALLAALPAAGGLTLWLLSRRTAALARR</sequence>
<organism evidence="9 10">
    <name type="scientific">Marinactinospora rubrisoli</name>
    <dbReference type="NCBI Taxonomy" id="2715399"/>
    <lineage>
        <taxon>Bacteria</taxon>
        <taxon>Bacillati</taxon>
        <taxon>Actinomycetota</taxon>
        <taxon>Actinomycetes</taxon>
        <taxon>Streptosporangiales</taxon>
        <taxon>Nocardiopsidaceae</taxon>
        <taxon>Marinactinospora</taxon>
    </lineage>
</organism>
<dbReference type="EMBL" id="JBHTBH010000002">
    <property type="protein sequence ID" value="MFC7327146.1"/>
    <property type="molecule type" value="Genomic_DNA"/>
</dbReference>